<evidence type="ECO:0000256" key="2">
    <source>
        <dbReference type="ARBA" id="ARBA00023125"/>
    </source>
</evidence>
<reference evidence="5 6" key="1">
    <citation type="journal article" date="2012" name="J. Bacteriol.">
        <title>Complete genome sequences of Desulfosporosinus orientis DSM765T, Desulfosporosinus youngiae DSM17734T, Desulfosporosinus meridiei DSM13257T, and Desulfosporosinus acidiphilus DSM22704T.</title>
        <authorList>
            <person name="Pester M."/>
            <person name="Brambilla E."/>
            <person name="Alazard D."/>
            <person name="Rattei T."/>
            <person name="Weinmaier T."/>
            <person name="Han J."/>
            <person name="Lucas S."/>
            <person name="Lapidus A."/>
            <person name="Cheng J.F."/>
            <person name="Goodwin L."/>
            <person name="Pitluck S."/>
            <person name="Peters L."/>
            <person name="Ovchinnikova G."/>
            <person name="Teshima H."/>
            <person name="Detter J.C."/>
            <person name="Han C.S."/>
            <person name="Tapia R."/>
            <person name="Land M.L."/>
            <person name="Hauser L."/>
            <person name="Kyrpides N.C."/>
            <person name="Ivanova N.N."/>
            <person name="Pagani I."/>
            <person name="Huntmann M."/>
            <person name="Wei C.L."/>
            <person name="Davenport K.W."/>
            <person name="Daligault H."/>
            <person name="Chain P.S."/>
            <person name="Chen A."/>
            <person name="Mavromatis K."/>
            <person name="Markowitz V."/>
            <person name="Szeto E."/>
            <person name="Mikhailova N."/>
            <person name="Pati A."/>
            <person name="Wagner M."/>
            <person name="Woyke T."/>
            <person name="Ollivier B."/>
            <person name="Klenk H.P."/>
            <person name="Spring S."/>
            <person name="Loy A."/>
        </authorList>
    </citation>
    <scope>NUCLEOTIDE SEQUENCE [LARGE SCALE GENOMIC DNA]</scope>
    <source>
        <strain evidence="6">DSM 22704 / JCM 16185 / SJ4</strain>
    </source>
</reference>
<dbReference type="RefSeq" id="WP_014828149.1">
    <property type="nucleotide sequence ID" value="NC_018068.1"/>
</dbReference>
<evidence type="ECO:0000313" key="6">
    <source>
        <dbReference type="Proteomes" id="UP000002892"/>
    </source>
</evidence>
<dbReference type="STRING" id="646529.Desaci_3264"/>
<keyword evidence="6" id="KW-1185">Reference proteome</keyword>
<keyword evidence="3" id="KW-0804">Transcription</keyword>
<dbReference type="InterPro" id="IPR018060">
    <property type="entry name" value="HTH_AraC"/>
</dbReference>
<dbReference type="AlphaFoldDB" id="I4D8N6"/>
<name>I4D8N6_DESAJ</name>
<dbReference type="HOGENOM" id="CLU_082696_0_0_9"/>
<feature type="domain" description="HTH araC/xylS-type" evidence="4">
    <location>
        <begin position="8"/>
        <end position="106"/>
    </location>
</feature>
<evidence type="ECO:0000259" key="4">
    <source>
        <dbReference type="PROSITE" id="PS01124"/>
    </source>
</evidence>
<keyword evidence="2 5" id="KW-0238">DNA-binding</keyword>
<evidence type="ECO:0000256" key="1">
    <source>
        <dbReference type="ARBA" id="ARBA00023015"/>
    </source>
</evidence>
<dbReference type="SMART" id="SM00342">
    <property type="entry name" value="HTH_ARAC"/>
    <property type="match status" value="1"/>
</dbReference>
<dbReference type="eggNOG" id="COG2207">
    <property type="taxonomic scope" value="Bacteria"/>
</dbReference>
<dbReference type="SUPFAM" id="SSF46689">
    <property type="entry name" value="Homeodomain-like"/>
    <property type="match status" value="2"/>
</dbReference>
<dbReference type="GO" id="GO:0043565">
    <property type="term" value="F:sequence-specific DNA binding"/>
    <property type="evidence" value="ECO:0007669"/>
    <property type="project" value="InterPro"/>
</dbReference>
<dbReference type="Gene3D" id="2.60.120.260">
    <property type="entry name" value="Galactose-binding domain-like"/>
    <property type="match status" value="1"/>
</dbReference>
<protein>
    <submittedName>
        <fullName evidence="5">DNA-binding domain-containing protein, AraC-type</fullName>
    </submittedName>
</protein>
<sequence length="296" mass="33622">MNYSQSIQDTIAYIEQHLCERLSLDEIVKVSGFSKYHFVRIFKRETGLGLKEHIQSRRLTLAAKLLLSSKFSIMDIALYCRFESQEAFTRAFKKVYALPPGKYRRVINHLVTINEVNDMKNNQQIPGWIITGTAPGKFEAAFDQEVFFKGTKSVLLKSTSTELETGDYYAVMQQFKAKNYIGKRVRLSGFLKARGVTGWGGLWMRIDSITANVIKIDNMQNRPITGDSDWNHYSVVLDVPENSAIINIGMLLSGTGELWMDNVSFDIVDKNVPATDVDLSSELPEKPVNLSFEENR</sequence>
<gene>
    <name evidence="5" type="ordered locus">Desaci_3264</name>
</gene>
<dbReference type="KEGG" id="dai:Desaci_3264"/>
<dbReference type="PANTHER" id="PTHR47504">
    <property type="entry name" value="RIGHT ORIGIN-BINDING PROTEIN"/>
    <property type="match status" value="1"/>
</dbReference>
<keyword evidence="1" id="KW-0805">Transcription regulation</keyword>
<evidence type="ECO:0000313" key="5">
    <source>
        <dbReference type="EMBL" id="AFM42160.1"/>
    </source>
</evidence>
<evidence type="ECO:0000256" key="3">
    <source>
        <dbReference type="ARBA" id="ARBA00023163"/>
    </source>
</evidence>
<dbReference type="PANTHER" id="PTHR47504:SF6">
    <property type="entry name" value="ARAC-FAMILY TRANSCRIPTIONAL REGULATOR"/>
    <property type="match status" value="1"/>
</dbReference>
<dbReference type="InterPro" id="IPR018062">
    <property type="entry name" value="HTH_AraC-typ_CS"/>
</dbReference>
<dbReference type="EMBL" id="CP003639">
    <property type="protein sequence ID" value="AFM42160.1"/>
    <property type="molecule type" value="Genomic_DNA"/>
</dbReference>
<dbReference type="Pfam" id="PF12833">
    <property type="entry name" value="HTH_18"/>
    <property type="match status" value="1"/>
</dbReference>
<dbReference type="InterPro" id="IPR050959">
    <property type="entry name" value="MarA-like"/>
</dbReference>
<dbReference type="PROSITE" id="PS00041">
    <property type="entry name" value="HTH_ARAC_FAMILY_1"/>
    <property type="match status" value="1"/>
</dbReference>
<dbReference type="OrthoDB" id="9801721at2"/>
<organism evidence="5 6">
    <name type="scientific">Desulfosporosinus acidiphilus (strain DSM 22704 / JCM 16185 / SJ4)</name>
    <dbReference type="NCBI Taxonomy" id="646529"/>
    <lineage>
        <taxon>Bacteria</taxon>
        <taxon>Bacillati</taxon>
        <taxon>Bacillota</taxon>
        <taxon>Clostridia</taxon>
        <taxon>Eubacteriales</taxon>
        <taxon>Desulfitobacteriaceae</taxon>
        <taxon>Desulfosporosinus</taxon>
    </lineage>
</organism>
<dbReference type="GO" id="GO:0003700">
    <property type="term" value="F:DNA-binding transcription factor activity"/>
    <property type="evidence" value="ECO:0007669"/>
    <property type="project" value="InterPro"/>
</dbReference>
<proteinExistence type="predicted"/>
<dbReference type="PROSITE" id="PS01124">
    <property type="entry name" value="HTH_ARAC_FAMILY_2"/>
    <property type="match status" value="1"/>
</dbReference>
<dbReference type="InterPro" id="IPR009057">
    <property type="entry name" value="Homeodomain-like_sf"/>
</dbReference>
<accession>I4D8N6</accession>
<dbReference type="Proteomes" id="UP000002892">
    <property type="component" value="Chromosome"/>
</dbReference>
<dbReference type="Gene3D" id="1.10.10.60">
    <property type="entry name" value="Homeodomain-like"/>
    <property type="match status" value="2"/>
</dbReference>